<dbReference type="Proteomes" id="UP000235672">
    <property type="component" value="Unassembled WGS sequence"/>
</dbReference>
<evidence type="ECO:0000313" key="5">
    <source>
        <dbReference type="EMBL" id="PMD15723.1"/>
    </source>
</evidence>
<dbReference type="PANTHER" id="PTHR43712">
    <property type="entry name" value="PUTATIVE (AFU_ORTHOLOGUE AFUA_4G14580)-RELATED"/>
    <property type="match status" value="1"/>
</dbReference>
<keyword evidence="1 5" id="KW-0489">Methyltransferase</keyword>
<dbReference type="InterPro" id="IPR036390">
    <property type="entry name" value="WH_DNA-bd_sf"/>
</dbReference>
<evidence type="ECO:0000256" key="1">
    <source>
        <dbReference type="ARBA" id="ARBA00022603"/>
    </source>
</evidence>
<dbReference type="AlphaFoldDB" id="A0A2J6PNW5"/>
<dbReference type="GO" id="GO:0032259">
    <property type="term" value="P:methylation"/>
    <property type="evidence" value="ECO:0007669"/>
    <property type="project" value="UniProtKB-KW"/>
</dbReference>
<reference evidence="5 6" key="1">
    <citation type="submission" date="2016-05" db="EMBL/GenBank/DDBJ databases">
        <title>A degradative enzymes factory behind the ericoid mycorrhizal symbiosis.</title>
        <authorList>
            <consortium name="DOE Joint Genome Institute"/>
            <person name="Martino E."/>
            <person name="Morin E."/>
            <person name="Grelet G."/>
            <person name="Kuo A."/>
            <person name="Kohler A."/>
            <person name="Daghino S."/>
            <person name="Barry K."/>
            <person name="Choi C."/>
            <person name="Cichocki N."/>
            <person name="Clum A."/>
            <person name="Copeland A."/>
            <person name="Hainaut M."/>
            <person name="Haridas S."/>
            <person name="Labutti K."/>
            <person name="Lindquist E."/>
            <person name="Lipzen A."/>
            <person name="Khouja H.-R."/>
            <person name="Murat C."/>
            <person name="Ohm R."/>
            <person name="Olson A."/>
            <person name="Spatafora J."/>
            <person name="Veneault-Fourrey C."/>
            <person name="Henrissat B."/>
            <person name="Grigoriev I."/>
            <person name="Martin F."/>
            <person name="Perotto S."/>
        </authorList>
    </citation>
    <scope>NUCLEOTIDE SEQUENCE [LARGE SCALE GENOMIC DNA]</scope>
    <source>
        <strain evidence="5 6">UAMH 7357</strain>
    </source>
</reference>
<evidence type="ECO:0000313" key="6">
    <source>
        <dbReference type="Proteomes" id="UP000235672"/>
    </source>
</evidence>
<dbReference type="SUPFAM" id="SSF46785">
    <property type="entry name" value="Winged helix' DNA-binding domain"/>
    <property type="match status" value="1"/>
</dbReference>
<dbReference type="EMBL" id="KZ613511">
    <property type="protein sequence ID" value="PMD15723.1"/>
    <property type="molecule type" value="Genomic_DNA"/>
</dbReference>
<proteinExistence type="predicted"/>
<protein>
    <submittedName>
        <fullName evidence="5">Putative O-methyltransferase</fullName>
    </submittedName>
</protein>
<dbReference type="PROSITE" id="PS51683">
    <property type="entry name" value="SAM_OMT_II"/>
    <property type="match status" value="1"/>
</dbReference>
<evidence type="ECO:0000259" key="4">
    <source>
        <dbReference type="Pfam" id="PF00891"/>
    </source>
</evidence>
<evidence type="ECO:0000256" key="2">
    <source>
        <dbReference type="ARBA" id="ARBA00022679"/>
    </source>
</evidence>
<dbReference type="InterPro" id="IPR036388">
    <property type="entry name" value="WH-like_DNA-bd_sf"/>
</dbReference>
<dbReference type="SUPFAM" id="SSF53335">
    <property type="entry name" value="S-adenosyl-L-methionine-dependent methyltransferases"/>
    <property type="match status" value="1"/>
</dbReference>
<sequence>MPSINTTNQSSIRSLANQISELSTQISTYFHTSSQPEPDFTISSADVPNTPEYDALRAELNDAALDLLRLINGPLATLRTLILSHHDLAALQVALERRFFDHVPFVCGAGLGGRERHHEACNGIAERAGMDEDRTGRVLRLLATQHIFEEVEDCGKAKFQHTASSALFARDVGFNAMAQMQMDDMFKAASETAALIKRSPHKSNMIDSPFYLRFGASVYEYYEENPRKGKRFAAAMRSWSRLDHQVVELRDGYPWKSLKNGKVVDIGGGSGHISIRLARQFPSLHFVVQDISQHQLSQDQGVAIEDLQGRLTFQQHNFFDPEPVHDANAFLLRQCLHNYNDSDCIKILRAVVPALEKCNPRTPLLINEIIMPESGTTTRFEEHYLRQVDMTMLVAFGSKQRTEREFKALFEEADERFTLVNTNINKLGVGLLEVLDTKRTVA</sequence>
<dbReference type="PANTHER" id="PTHR43712:SF16">
    <property type="entry name" value="O-METHYLTRANSFERASE ELCB"/>
    <property type="match status" value="1"/>
</dbReference>
<dbReference type="InterPro" id="IPR016461">
    <property type="entry name" value="COMT-like"/>
</dbReference>
<evidence type="ECO:0000256" key="3">
    <source>
        <dbReference type="ARBA" id="ARBA00022691"/>
    </source>
</evidence>
<gene>
    <name evidence="5" type="ORF">NA56DRAFT_634276</name>
</gene>
<dbReference type="OrthoDB" id="1606438at2759"/>
<keyword evidence="2 5" id="KW-0808">Transferase</keyword>
<dbReference type="CDD" id="cd02440">
    <property type="entry name" value="AdoMet_MTases"/>
    <property type="match status" value="1"/>
</dbReference>
<feature type="domain" description="O-methyltransferase C-terminal" evidence="4">
    <location>
        <begin position="208"/>
        <end position="413"/>
    </location>
</feature>
<accession>A0A2J6PNW5</accession>
<dbReference type="InterPro" id="IPR029063">
    <property type="entry name" value="SAM-dependent_MTases_sf"/>
</dbReference>
<organism evidence="5 6">
    <name type="scientific">Hyaloscypha hepaticicola</name>
    <dbReference type="NCBI Taxonomy" id="2082293"/>
    <lineage>
        <taxon>Eukaryota</taxon>
        <taxon>Fungi</taxon>
        <taxon>Dikarya</taxon>
        <taxon>Ascomycota</taxon>
        <taxon>Pezizomycotina</taxon>
        <taxon>Leotiomycetes</taxon>
        <taxon>Helotiales</taxon>
        <taxon>Hyaloscyphaceae</taxon>
        <taxon>Hyaloscypha</taxon>
    </lineage>
</organism>
<dbReference type="Gene3D" id="3.40.50.150">
    <property type="entry name" value="Vaccinia Virus protein VP39"/>
    <property type="match status" value="1"/>
</dbReference>
<keyword evidence="3" id="KW-0949">S-adenosyl-L-methionine</keyword>
<dbReference type="GO" id="GO:0008171">
    <property type="term" value="F:O-methyltransferase activity"/>
    <property type="evidence" value="ECO:0007669"/>
    <property type="project" value="InterPro"/>
</dbReference>
<dbReference type="Gene3D" id="1.10.10.10">
    <property type="entry name" value="Winged helix-like DNA-binding domain superfamily/Winged helix DNA-binding domain"/>
    <property type="match status" value="1"/>
</dbReference>
<name>A0A2J6PNW5_9HELO</name>
<keyword evidence="6" id="KW-1185">Reference proteome</keyword>
<dbReference type="Pfam" id="PF00891">
    <property type="entry name" value="Methyltransf_2"/>
    <property type="match status" value="1"/>
</dbReference>
<dbReference type="InterPro" id="IPR001077">
    <property type="entry name" value="COMT_C"/>
</dbReference>